<feature type="domain" description="M protein trans-acting positive regulator (MGA) PRD" evidence="4">
    <location>
        <begin position="183"/>
        <end position="394"/>
    </location>
</feature>
<keyword evidence="2" id="KW-0804">Transcription</keyword>
<dbReference type="InterPro" id="IPR050661">
    <property type="entry name" value="BglG_antiterminators"/>
</dbReference>
<dbReference type="Proteomes" id="UP000049578">
    <property type="component" value="Unassembled WGS sequence"/>
</dbReference>
<sequence length="502" mass="57973">MSVDNLFTKQQWRELELINLLSQTSDSVYYKDICERLDCSALTLQACVAHPIFMEGLGSITSEHSQLRISYEHQYGLRDVYQRALLESQALKMMSALFFDDFASLDDLAEGLFISLSTLKRLIGKTNIYLRERFNIKIATHPIRVVGKEHDIRLFYAKYFAEAYPFNQWPFEPLLNENNHGRLIHLMASLTEIDLDFSIFRYLKILSAVNLIRYLKGFAIGEEKKLSGIFLSLLSDSQEMQDLSHLFTLKFSLPLDELALSEMFSNYLDEGLVLGRSLQVTNSQTEPLGPKSLNSWTDLLSKVEHDTGLVLSNKYEVARRLHATVILAAEDINDSYLIYDYKREYLAFFKKHYTHVYHKLVDYIRELFACGQEDLADTIQNNLLYTLLTTWENLFLAIGETMRRPRLLVIERSYGSVGDFLDQYIGKFFDITVFDQLTIDTKALEKEYDVIVTDTAIGDCQEADVFFFAKLIPTVVVAKLNQYLKVRMGTAFDAKVRSRRES</sequence>
<dbReference type="Pfam" id="PF08280">
    <property type="entry name" value="HTH_Mga"/>
    <property type="match status" value="1"/>
</dbReference>
<dbReference type="PANTHER" id="PTHR30185">
    <property type="entry name" value="CRYPTIC BETA-GLUCOSIDE BGL OPERON ANTITERMINATOR"/>
    <property type="match status" value="1"/>
</dbReference>
<keyword evidence="7" id="KW-1185">Reference proteome</keyword>
<keyword evidence="1" id="KW-0805">Transcription regulation</keyword>
<dbReference type="InterPro" id="IPR036388">
    <property type="entry name" value="WH-like_DNA-bd_sf"/>
</dbReference>
<name>A0A0P6SF93_9STRE</name>
<dbReference type="EMBL" id="LHQM01000006">
    <property type="protein sequence ID" value="KPJ23022.1"/>
    <property type="molecule type" value="Genomic_DNA"/>
</dbReference>
<accession>A0A0P6SF93</accession>
<evidence type="ECO:0000259" key="4">
    <source>
        <dbReference type="Pfam" id="PF08270"/>
    </source>
</evidence>
<gene>
    <name evidence="6" type="ORF">AKK44_01770</name>
</gene>
<dbReference type="PATRIC" id="fig|119224.3.peg.1527"/>
<protein>
    <submittedName>
        <fullName evidence="6">M protein trans-acting positive regulator</fullName>
    </submittedName>
</protein>
<evidence type="ECO:0000256" key="2">
    <source>
        <dbReference type="ARBA" id="ARBA00023163"/>
    </source>
</evidence>
<dbReference type="InterPro" id="IPR013236">
    <property type="entry name" value="Mga_PRD_dom"/>
</dbReference>
<dbReference type="STRING" id="119224.AKK44_01770"/>
<dbReference type="InterPro" id="IPR007737">
    <property type="entry name" value="Mga_HTH"/>
</dbReference>
<reference evidence="6 7" key="1">
    <citation type="submission" date="2015-08" db="EMBL/GenBank/DDBJ databases">
        <title>Genome sequence of Streptococcus phocae subsp. phocae ATCC 51973T isolated from liver specimen obtained from seal.</title>
        <authorList>
            <person name="Avendano-Herrera R."/>
        </authorList>
    </citation>
    <scope>NUCLEOTIDE SEQUENCE [LARGE SCALE GENOMIC DNA]</scope>
    <source>
        <strain evidence="6 7">ATCC 51973</strain>
    </source>
</reference>
<organism evidence="6 7">
    <name type="scientific">Streptococcus phocae</name>
    <dbReference type="NCBI Taxonomy" id="119224"/>
    <lineage>
        <taxon>Bacteria</taxon>
        <taxon>Bacillati</taxon>
        <taxon>Bacillota</taxon>
        <taxon>Bacilli</taxon>
        <taxon>Lactobacillales</taxon>
        <taxon>Streptococcaceae</taxon>
        <taxon>Streptococcus</taxon>
    </lineage>
</organism>
<evidence type="ECO:0000313" key="7">
    <source>
        <dbReference type="Proteomes" id="UP000049578"/>
    </source>
</evidence>
<evidence type="ECO:0000259" key="3">
    <source>
        <dbReference type="Pfam" id="PF05043"/>
    </source>
</evidence>
<evidence type="ECO:0000256" key="1">
    <source>
        <dbReference type="ARBA" id="ARBA00023015"/>
    </source>
</evidence>
<dbReference type="Pfam" id="PF08270">
    <property type="entry name" value="PRD_Mga"/>
    <property type="match status" value="1"/>
</dbReference>
<dbReference type="AlphaFoldDB" id="A0A0P6SF93"/>
<dbReference type="PANTHER" id="PTHR30185:SF18">
    <property type="entry name" value="TRANSCRIPTIONAL REGULATOR MTLR"/>
    <property type="match status" value="1"/>
</dbReference>
<feature type="domain" description="M protein trans-acting positive regulator (MGA) HTH" evidence="5">
    <location>
        <begin position="8"/>
        <end position="63"/>
    </location>
</feature>
<dbReference type="Pfam" id="PF05043">
    <property type="entry name" value="Mga"/>
    <property type="match status" value="1"/>
</dbReference>
<feature type="domain" description="Mga helix-turn-helix" evidence="3">
    <location>
        <begin position="77"/>
        <end position="160"/>
    </location>
</feature>
<dbReference type="Gene3D" id="1.10.10.10">
    <property type="entry name" value="Winged helix-like DNA-binding domain superfamily/Winged helix DNA-binding domain"/>
    <property type="match status" value="1"/>
</dbReference>
<proteinExistence type="predicted"/>
<evidence type="ECO:0000313" key="6">
    <source>
        <dbReference type="EMBL" id="KPJ23022.1"/>
    </source>
</evidence>
<comment type="caution">
    <text evidence="6">The sequence shown here is derived from an EMBL/GenBank/DDBJ whole genome shotgun (WGS) entry which is preliminary data.</text>
</comment>
<evidence type="ECO:0000259" key="5">
    <source>
        <dbReference type="Pfam" id="PF08280"/>
    </source>
</evidence>
<dbReference type="InterPro" id="IPR013199">
    <property type="entry name" value="HTH_Mga_DNA-bd_dom"/>
</dbReference>